<reference evidence="2 3" key="1">
    <citation type="submission" date="2018-09" db="EMBL/GenBank/DDBJ databases">
        <title>Cohnella cavernae sp. nov., isolated from a karst cave.</title>
        <authorList>
            <person name="Zhu H."/>
        </authorList>
    </citation>
    <scope>NUCLEOTIDE SEQUENCE [LARGE SCALE GENOMIC DNA]</scope>
    <source>
        <strain evidence="2 3">K2E09-144</strain>
    </source>
</reference>
<feature type="transmembrane region" description="Helical" evidence="1">
    <location>
        <begin position="6"/>
        <end position="25"/>
    </location>
</feature>
<keyword evidence="1" id="KW-0812">Transmembrane</keyword>
<dbReference type="OrthoDB" id="9757546at2"/>
<proteinExistence type="predicted"/>
<dbReference type="AlphaFoldDB" id="A0A398CM95"/>
<evidence type="ECO:0000256" key="1">
    <source>
        <dbReference type="SAM" id="Phobius"/>
    </source>
</evidence>
<protein>
    <submittedName>
        <fullName evidence="2">Uncharacterized protein</fullName>
    </submittedName>
</protein>
<feature type="transmembrane region" description="Helical" evidence="1">
    <location>
        <begin position="80"/>
        <end position="106"/>
    </location>
</feature>
<keyword evidence="1" id="KW-1133">Transmembrane helix</keyword>
<feature type="transmembrane region" description="Helical" evidence="1">
    <location>
        <begin position="127"/>
        <end position="149"/>
    </location>
</feature>
<name>A0A398CM95_9BACL</name>
<feature type="transmembrane region" description="Helical" evidence="1">
    <location>
        <begin position="46"/>
        <end position="68"/>
    </location>
</feature>
<evidence type="ECO:0000313" key="3">
    <source>
        <dbReference type="Proteomes" id="UP000266340"/>
    </source>
</evidence>
<keyword evidence="3" id="KW-1185">Reference proteome</keyword>
<gene>
    <name evidence="2" type="ORF">D3H35_14230</name>
</gene>
<organism evidence="2 3">
    <name type="scientific">Cohnella faecalis</name>
    <dbReference type="NCBI Taxonomy" id="2315694"/>
    <lineage>
        <taxon>Bacteria</taxon>
        <taxon>Bacillati</taxon>
        <taxon>Bacillota</taxon>
        <taxon>Bacilli</taxon>
        <taxon>Bacillales</taxon>
        <taxon>Paenibacillaceae</taxon>
        <taxon>Cohnella</taxon>
    </lineage>
</organism>
<comment type="caution">
    <text evidence="2">The sequence shown here is derived from an EMBL/GenBank/DDBJ whole genome shotgun (WGS) entry which is preliminary data.</text>
</comment>
<accession>A0A398CM95</accession>
<evidence type="ECO:0000313" key="2">
    <source>
        <dbReference type="EMBL" id="RIE01928.1"/>
    </source>
</evidence>
<keyword evidence="1" id="KW-0472">Membrane</keyword>
<feature type="transmembrane region" description="Helical" evidence="1">
    <location>
        <begin position="155"/>
        <end position="175"/>
    </location>
</feature>
<sequence>MSNLWIGLELAGSLLGSIIAWISGAKASRLLYSGSAERLHRKSRKLLVWTVLCTLPSLVSLFAILMSSVKSDTLFGADRILLHLPLIGVPLLALWLVTAPGAWRLWKQTKKLSGCPLPLEVRRHSAAPGLIVPFQALALNGVAVCYFSIVPPVPWSFTRATVSLLIFGLTALALWKLHDKRLERVIRSNAALASASGHTDFAPALREYRPRFNGAFAPYSASDTNIRGHHPK</sequence>
<dbReference type="RefSeq" id="WP_119149979.1">
    <property type="nucleotide sequence ID" value="NZ_JBHSOV010000020.1"/>
</dbReference>
<dbReference type="Proteomes" id="UP000266340">
    <property type="component" value="Unassembled WGS sequence"/>
</dbReference>
<dbReference type="EMBL" id="QXJM01000039">
    <property type="protein sequence ID" value="RIE01928.1"/>
    <property type="molecule type" value="Genomic_DNA"/>
</dbReference>